<dbReference type="EMBL" id="CP144691">
    <property type="protein sequence ID" value="WVY95193.1"/>
    <property type="molecule type" value="Genomic_DNA"/>
</dbReference>
<protein>
    <recommendedName>
        <fullName evidence="3">CCHC-type domain-containing protein</fullName>
    </recommendedName>
</protein>
<feature type="compositionally biased region" description="Basic and acidic residues" evidence="2">
    <location>
        <begin position="301"/>
        <end position="310"/>
    </location>
</feature>
<keyword evidence="1" id="KW-0479">Metal-binding</keyword>
<dbReference type="GO" id="GO:0003676">
    <property type="term" value="F:nucleic acid binding"/>
    <property type="evidence" value="ECO:0007669"/>
    <property type="project" value="InterPro"/>
</dbReference>
<dbReference type="Proteomes" id="UP001374535">
    <property type="component" value="Chromosome 10"/>
</dbReference>
<dbReference type="Gene3D" id="4.10.60.10">
    <property type="entry name" value="Zinc finger, CCHC-type"/>
    <property type="match status" value="1"/>
</dbReference>
<reference evidence="4 5" key="1">
    <citation type="journal article" date="2023" name="Life. Sci Alliance">
        <title>Evolutionary insights into 3D genome organization and epigenetic landscape of Vigna mungo.</title>
        <authorList>
            <person name="Junaid A."/>
            <person name="Singh B."/>
            <person name="Bhatia S."/>
        </authorList>
    </citation>
    <scope>NUCLEOTIDE SEQUENCE [LARGE SCALE GENOMIC DNA]</scope>
    <source>
        <strain evidence="4">Urdbean</strain>
    </source>
</reference>
<evidence type="ECO:0000259" key="3">
    <source>
        <dbReference type="PROSITE" id="PS50158"/>
    </source>
</evidence>
<dbReference type="SUPFAM" id="SSF57756">
    <property type="entry name" value="Retrovirus zinc finger-like domains"/>
    <property type="match status" value="1"/>
</dbReference>
<accession>A0AAQ3RH52</accession>
<evidence type="ECO:0000256" key="1">
    <source>
        <dbReference type="PROSITE-ProRule" id="PRU00047"/>
    </source>
</evidence>
<dbReference type="InterPro" id="IPR028919">
    <property type="entry name" value="Viral_movement"/>
</dbReference>
<evidence type="ECO:0000313" key="5">
    <source>
        <dbReference type="Proteomes" id="UP001374535"/>
    </source>
</evidence>
<sequence length="627" mass="71590">MSLKMHISLSLQPPAQSIVRLITSRRPPEKEFVQSYRFTHLHYGAIKLILSLHGRRGLPVSARVSLLDSSFLHYENAVIGTILTTLHAGSVVLTMFPNYNVSLRDPTVPQRLKVQVQITGAGQVAEALCATLHHQIIYRLQNHAVNLSLPSSTEGDLFVMANPHEESPSIVQIPRNISRQQLEELIPLQCVTNYEKLHENKKPLQTSEATFRRSVDGTIRTIFKQLGDEASTSSSQIFQSMMIRPITKEKKIPIWGVLPNGKPIFTDNINSHFIWDVDPSMCDLDCECSKDDDNSEDEKPDENTDHEDYCRPFPPPKRRSDPSSGPWIDIHKPKEPDPLWFQRRCFSAAYPFFMISGSNYEQEFPSLERTVDPTTRISTKLNISPSEIGPDGRSKPLTQAEELQPELNRMAMTAQKDFSTMTMGQIHEMTKETVDKLCRQRQYFSDLMNNKGKFGKACKKSYLEIKCKDKCSCQSKKNKGEKPYKRKEKNLKFFKKRNFRKRPQGQRCYLCGKKGHFAKYCPNKADKAIKLVTSLKIRDEEVESLYSEQSSPDEDTVFTLRNSSKEEYSEEDTLPIFSTEEINSLNPSPPHPNVEVQILPTKFNKPVKAIAYIDIGAQKTMMNPDIL</sequence>
<keyword evidence="1" id="KW-0862">Zinc</keyword>
<proteinExistence type="predicted"/>
<evidence type="ECO:0000256" key="2">
    <source>
        <dbReference type="SAM" id="MobiDB-lite"/>
    </source>
</evidence>
<keyword evidence="5" id="KW-1185">Reference proteome</keyword>
<dbReference type="InterPro" id="IPR001878">
    <property type="entry name" value="Znf_CCHC"/>
</dbReference>
<dbReference type="Pfam" id="PF01107">
    <property type="entry name" value="MP"/>
    <property type="match status" value="1"/>
</dbReference>
<name>A0AAQ3RH52_VIGMU</name>
<keyword evidence="1" id="KW-0863">Zinc-finger</keyword>
<dbReference type="PANTHER" id="PTHR48435">
    <property type="entry name" value="POLYPROTEIN"/>
    <property type="match status" value="1"/>
</dbReference>
<dbReference type="SMART" id="SM00343">
    <property type="entry name" value="ZnF_C2HC"/>
    <property type="match status" value="1"/>
</dbReference>
<dbReference type="PANTHER" id="PTHR48435:SF1">
    <property type="entry name" value="POLYPROTEIN"/>
    <property type="match status" value="1"/>
</dbReference>
<organism evidence="4 5">
    <name type="scientific">Vigna mungo</name>
    <name type="common">Black gram</name>
    <name type="synonym">Phaseolus mungo</name>
    <dbReference type="NCBI Taxonomy" id="3915"/>
    <lineage>
        <taxon>Eukaryota</taxon>
        <taxon>Viridiplantae</taxon>
        <taxon>Streptophyta</taxon>
        <taxon>Embryophyta</taxon>
        <taxon>Tracheophyta</taxon>
        <taxon>Spermatophyta</taxon>
        <taxon>Magnoliopsida</taxon>
        <taxon>eudicotyledons</taxon>
        <taxon>Gunneridae</taxon>
        <taxon>Pentapetalae</taxon>
        <taxon>rosids</taxon>
        <taxon>fabids</taxon>
        <taxon>Fabales</taxon>
        <taxon>Fabaceae</taxon>
        <taxon>Papilionoideae</taxon>
        <taxon>50 kb inversion clade</taxon>
        <taxon>NPAAA clade</taxon>
        <taxon>indigoferoid/millettioid clade</taxon>
        <taxon>Phaseoleae</taxon>
        <taxon>Vigna</taxon>
    </lineage>
</organism>
<dbReference type="PROSITE" id="PS50158">
    <property type="entry name" value="ZF_CCHC"/>
    <property type="match status" value="1"/>
</dbReference>
<dbReference type="InterPro" id="IPR036875">
    <property type="entry name" value="Znf_CCHC_sf"/>
</dbReference>
<feature type="domain" description="CCHC-type" evidence="3">
    <location>
        <begin position="507"/>
        <end position="523"/>
    </location>
</feature>
<dbReference type="GO" id="GO:0008270">
    <property type="term" value="F:zinc ion binding"/>
    <property type="evidence" value="ECO:0007669"/>
    <property type="project" value="UniProtKB-KW"/>
</dbReference>
<gene>
    <name evidence="4" type="ORF">V8G54_034281</name>
</gene>
<dbReference type="AlphaFoldDB" id="A0AAQ3RH52"/>
<dbReference type="InterPro" id="IPR053098">
    <property type="entry name" value="Petuviruses_polyprotein"/>
</dbReference>
<evidence type="ECO:0000313" key="4">
    <source>
        <dbReference type="EMBL" id="WVY95193.1"/>
    </source>
</evidence>
<feature type="region of interest" description="Disordered" evidence="2">
    <location>
        <begin position="289"/>
        <end position="333"/>
    </location>
</feature>